<reference evidence="3" key="1">
    <citation type="submission" date="2019-08" db="EMBL/GenBank/DDBJ databases">
        <title>Seonamhaeicola sediminis sp. nov., isolated from marine sediment.</title>
        <authorList>
            <person name="Cao W.R."/>
        </authorList>
    </citation>
    <scope>NUCLEOTIDE SEQUENCE [LARGE SCALE GENOMIC DNA]</scope>
    <source>
        <strain evidence="3">Gy8</strain>
    </source>
</reference>
<evidence type="ECO:0000259" key="1">
    <source>
        <dbReference type="PROSITE" id="PS50878"/>
    </source>
</evidence>
<keyword evidence="3" id="KW-1185">Reference proteome</keyword>
<dbReference type="NCBIfam" id="NF041748">
    <property type="entry name" value="Drt3b"/>
    <property type="match status" value="1"/>
</dbReference>
<dbReference type="PROSITE" id="PS50878">
    <property type="entry name" value="RT_POL"/>
    <property type="match status" value="1"/>
</dbReference>
<protein>
    <submittedName>
        <fullName evidence="2">RNA-directed DNA polymerase</fullName>
    </submittedName>
</protein>
<dbReference type="GO" id="GO:0003964">
    <property type="term" value="F:RNA-directed DNA polymerase activity"/>
    <property type="evidence" value="ECO:0007669"/>
    <property type="project" value="UniProtKB-KW"/>
</dbReference>
<comment type="caution">
    <text evidence="2">The sequence shown here is derived from an EMBL/GenBank/DDBJ whole genome shotgun (WGS) entry which is preliminary data.</text>
</comment>
<organism evidence="2 3">
    <name type="scientific">Seonamhaeicola algicola</name>
    <dbReference type="NCBI Taxonomy" id="1719036"/>
    <lineage>
        <taxon>Bacteria</taxon>
        <taxon>Pseudomonadati</taxon>
        <taxon>Bacteroidota</taxon>
        <taxon>Flavobacteriia</taxon>
        <taxon>Flavobacteriales</taxon>
        <taxon>Flavobacteriaceae</taxon>
    </lineage>
</organism>
<dbReference type="AlphaFoldDB" id="A0A5C7ASS6"/>
<dbReference type="EMBL" id="VOSC01000019">
    <property type="protein sequence ID" value="TXE11750.1"/>
    <property type="molecule type" value="Genomic_DNA"/>
</dbReference>
<proteinExistence type="predicted"/>
<name>A0A5C7ASS6_9FLAO</name>
<dbReference type="Pfam" id="PF00078">
    <property type="entry name" value="RVT_1"/>
    <property type="match status" value="1"/>
</dbReference>
<dbReference type="OrthoDB" id="9780724at2"/>
<keyword evidence="2" id="KW-0548">Nucleotidyltransferase</keyword>
<accession>A0A5C7ASS6</accession>
<feature type="domain" description="Reverse transcriptase" evidence="1">
    <location>
        <begin position="91"/>
        <end position="374"/>
    </location>
</feature>
<keyword evidence="2" id="KW-0695">RNA-directed DNA polymerase</keyword>
<evidence type="ECO:0000313" key="2">
    <source>
        <dbReference type="EMBL" id="TXE11750.1"/>
    </source>
</evidence>
<keyword evidence="2" id="KW-0808">Transferase</keyword>
<dbReference type="CDD" id="cd01646">
    <property type="entry name" value="RT_Bac_retron_I"/>
    <property type="match status" value="1"/>
</dbReference>
<dbReference type="InterPro" id="IPR000477">
    <property type="entry name" value="RT_dom"/>
</dbReference>
<dbReference type="Proteomes" id="UP000321790">
    <property type="component" value="Unassembled WGS sequence"/>
</dbReference>
<sequence length="745" mass="88680">MSKKKKHIKYPKERAILSDVLPYEIPITFSNRYFYRFLVNNEIELIPSSKFNIKGIVQSDFPNLSLKNSNGLIKHKSKLKGENLEALEIILKVLFSTNTNNVNTRKIPFTYKISHKEKDFRELALIHPMNQLLLVNFYEQFKESIIYSCSLSNYSIRRPDGVAKFTFFNDKLHQSNKGDSSDFLELSGKEYENLKTFFSYSKYTNIYQFFEDYRYQRAEKKYNHLFKFDISKCFDSIYTHSISWAVLGLEVVKENFKFSENSFSGKFDRFIQNTNYGETNSILIGPEFSRIFAEIILQKIDITIEKKLKENNYLLKVDYEMYRYVDDYFLFCDDSVLKDEILKLLKHELKKYKLSINNSKTEEYNKPIITEITIAKNKIIDLFSENPKFKITEIEEKEVDKKDKDDADDEVSLLNHKFELSFNPNKLATRYKIIIKESQVDYKDVLNYSLALLSSKIEKNLISFEKIYFKYLEDNDEKEFSKSDLLKLRKTESLFTSHIEGVIDFIFFIYSVSPRVNSTIKVSLILSKIILLFKEKNKTTKQYKISQNNRERVFKKILDESSFILKKNALNEYAQVESLYLLTLLRDLGKEYRLPEEILIKFLNASEENNSEKITIKNNTLNYFSIVVLFYYIGHSQKYKKVKEALIAYTFNYIREYPNEKRGKSSEMAHLILDLLACPYLEFRIKTKLLIYYRDDNKFSQIKKTISDSKKLHKFHKNHKYWFTKWERFNLAKELENKKSQEVYS</sequence>
<dbReference type="RefSeq" id="WP_147133374.1">
    <property type="nucleotide sequence ID" value="NZ_VOSC01000019.1"/>
</dbReference>
<evidence type="ECO:0000313" key="3">
    <source>
        <dbReference type="Proteomes" id="UP000321790"/>
    </source>
</evidence>
<gene>
    <name evidence="2" type="ORF">FUA26_06685</name>
</gene>